<comment type="caution">
    <text evidence="1">The sequence shown here is derived from an EMBL/GenBank/DDBJ whole genome shotgun (WGS) entry which is preliminary data.</text>
</comment>
<evidence type="ECO:0000313" key="2">
    <source>
        <dbReference type="Proteomes" id="UP000192257"/>
    </source>
</evidence>
<dbReference type="AlphaFoldDB" id="A0A1X0P4C9"/>
<dbReference type="GeneID" id="39982544"/>
<evidence type="ECO:0000313" key="1">
    <source>
        <dbReference type="EMBL" id="ORC91513.1"/>
    </source>
</evidence>
<organism evidence="1 2">
    <name type="scientific">Trypanosoma theileri</name>
    <dbReference type="NCBI Taxonomy" id="67003"/>
    <lineage>
        <taxon>Eukaryota</taxon>
        <taxon>Discoba</taxon>
        <taxon>Euglenozoa</taxon>
        <taxon>Kinetoplastea</taxon>
        <taxon>Metakinetoplastina</taxon>
        <taxon>Trypanosomatida</taxon>
        <taxon>Trypanosomatidae</taxon>
        <taxon>Trypanosoma</taxon>
    </lineage>
</organism>
<accession>A0A1X0P4C9</accession>
<protein>
    <submittedName>
        <fullName evidence="1">Uncharacterized protein</fullName>
    </submittedName>
</protein>
<proteinExistence type="predicted"/>
<dbReference type="Proteomes" id="UP000192257">
    <property type="component" value="Unassembled WGS sequence"/>
</dbReference>
<keyword evidence="2" id="KW-1185">Reference proteome</keyword>
<name>A0A1X0P4C9_9TRYP</name>
<dbReference type="RefSeq" id="XP_028885579.1">
    <property type="nucleotide sequence ID" value="XM_029022764.1"/>
</dbReference>
<dbReference type="EMBL" id="NBCO01000005">
    <property type="protein sequence ID" value="ORC91513.1"/>
    <property type="molecule type" value="Genomic_DNA"/>
</dbReference>
<dbReference type="VEuPathDB" id="TriTrypDB:TM35_000051090"/>
<sequence>MGVSILYFFCSRPVPLLHPFPLEFTPAIFSSYPFLSGCRQGVGSGKSEANSFFPSNCQRQETGPWKLFKSTGALQEGKFKIKRQQGTKSFLKIHPQKRSRLWRVSVGRAIVGEGRAISPRNVFQECFSHKAG</sequence>
<gene>
    <name evidence="1" type="ORF">TM35_000051090</name>
</gene>
<reference evidence="1 2" key="1">
    <citation type="submission" date="2017-03" db="EMBL/GenBank/DDBJ databases">
        <title>An alternative strategy for trypanosome survival in the mammalian bloodstream revealed through genome and transcriptome analysis of the ubiquitous bovine parasite Trypanosoma (Megatrypanum) theileri.</title>
        <authorList>
            <person name="Kelly S."/>
            <person name="Ivens A."/>
            <person name="Mott A."/>
            <person name="O'Neill E."/>
            <person name="Emms D."/>
            <person name="Macleod O."/>
            <person name="Voorheis P."/>
            <person name="Matthews J."/>
            <person name="Matthews K."/>
            <person name="Carrington M."/>
        </authorList>
    </citation>
    <scope>NUCLEOTIDE SEQUENCE [LARGE SCALE GENOMIC DNA]</scope>
    <source>
        <strain evidence="1">Edinburgh</strain>
    </source>
</reference>